<evidence type="ECO:0000313" key="1">
    <source>
        <dbReference type="EMBL" id="KAJ8733799.1"/>
    </source>
</evidence>
<organism evidence="1 2">
    <name type="scientific">Mythimna separata</name>
    <name type="common">Oriental armyworm</name>
    <name type="synonym">Pseudaletia separata</name>
    <dbReference type="NCBI Taxonomy" id="271217"/>
    <lineage>
        <taxon>Eukaryota</taxon>
        <taxon>Metazoa</taxon>
        <taxon>Ecdysozoa</taxon>
        <taxon>Arthropoda</taxon>
        <taxon>Hexapoda</taxon>
        <taxon>Insecta</taxon>
        <taxon>Pterygota</taxon>
        <taxon>Neoptera</taxon>
        <taxon>Endopterygota</taxon>
        <taxon>Lepidoptera</taxon>
        <taxon>Glossata</taxon>
        <taxon>Ditrysia</taxon>
        <taxon>Noctuoidea</taxon>
        <taxon>Noctuidae</taxon>
        <taxon>Noctuinae</taxon>
        <taxon>Hadenini</taxon>
        <taxon>Mythimna</taxon>
    </lineage>
</organism>
<protein>
    <submittedName>
        <fullName evidence="1">Uncharacterized protein</fullName>
    </submittedName>
</protein>
<evidence type="ECO:0000313" key="2">
    <source>
        <dbReference type="Proteomes" id="UP001231518"/>
    </source>
</evidence>
<reference evidence="1" key="1">
    <citation type="submission" date="2023-03" db="EMBL/GenBank/DDBJ databases">
        <title>Chromosome-level genomes of two armyworms, Mythimna separata and Mythimna loreyi, provide insights into the biosynthesis and reception of sex pheromones.</title>
        <authorList>
            <person name="Zhao H."/>
        </authorList>
    </citation>
    <scope>NUCLEOTIDE SEQUENCE</scope>
    <source>
        <strain evidence="1">BeijingLab</strain>
        <tissue evidence="1">Pupa</tissue>
    </source>
</reference>
<sequence length="151" mass="17824">MEFFGITQYGPQNYIADMMKPEYKTPTNKEAVKPLMEKIKEYSTLPKTIQRPDVDVIRVIDLYIGRVNGFSYGSSERFRKMKRKGVLLPPFPCDMYRYPPTSSNRYGWWQHDPELLKTDWYVTTPRYPLPAAPNTLILDKVRKNNKYATLF</sequence>
<dbReference type="Pfam" id="PF22593">
    <property type="entry name" value="SPMIP11"/>
    <property type="match status" value="1"/>
</dbReference>
<proteinExistence type="predicted"/>
<dbReference type="AlphaFoldDB" id="A0AAD7Z0V1"/>
<dbReference type="PANTHER" id="PTHR35263:SF1">
    <property type="entry name" value="TESTIS-EXPRESSED PROTEIN 49"/>
    <property type="match status" value="1"/>
</dbReference>
<keyword evidence="2" id="KW-1185">Reference proteome</keyword>
<name>A0AAD7Z0V1_MYTSE</name>
<accession>A0AAD7Z0V1</accession>
<dbReference type="PANTHER" id="PTHR35263">
    <property type="entry name" value="TESTIS-EXPRESSED PROTEIN 49"/>
    <property type="match status" value="1"/>
</dbReference>
<dbReference type="InterPro" id="IPR038775">
    <property type="entry name" value="SPMIP11"/>
</dbReference>
<comment type="caution">
    <text evidence="1">The sequence shown here is derived from an EMBL/GenBank/DDBJ whole genome shotgun (WGS) entry which is preliminary data.</text>
</comment>
<dbReference type="EMBL" id="JARGEI010000003">
    <property type="protein sequence ID" value="KAJ8733799.1"/>
    <property type="molecule type" value="Genomic_DNA"/>
</dbReference>
<gene>
    <name evidence="1" type="ORF">PYW07_014350</name>
</gene>
<dbReference type="Proteomes" id="UP001231518">
    <property type="component" value="Chromosome 5"/>
</dbReference>